<feature type="transmembrane region" description="Helical" evidence="1">
    <location>
        <begin position="199"/>
        <end position="217"/>
    </location>
</feature>
<feature type="transmembrane region" description="Helical" evidence="1">
    <location>
        <begin position="509"/>
        <end position="527"/>
    </location>
</feature>
<feature type="transmembrane region" description="Helical" evidence="1">
    <location>
        <begin position="21"/>
        <end position="40"/>
    </location>
</feature>
<evidence type="ECO:0008006" key="4">
    <source>
        <dbReference type="Google" id="ProtNLM"/>
    </source>
</evidence>
<organism evidence="2 3">
    <name type="scientific">Dialister succinatiphilus YIT 11850</name>
    <dbReference type="NCBI Taxonomy" id="742743"/>
    <lineage>
        <taxon>Bacteria</taxon>
        <taxon>Bacillati</taxon>
        <taxon>Bacillota</taxon>
        <taxon>Negativicutes</taxon>
        <taxon>Veillonellales</taxon>
        <taxon>Veillonellaceae</taxon>
        <taxon>Dialister</taxon>
    </lineage>
</organism>
<gene>
    <name evidence="2" type="ORF">HMPREF9453_01100</name>
</gene>
<feature type="transmembrane region" description="Helical" evidence="1">
    <location>
        <begin position="335"/>
        <end position="359"/>
    </location>
</feature>
<reference evidence="2 3" key="1">
    <citation type="submission" date="2011-11" db="EMBL/GenBank/DDBJ databases">
        <title>The Genome Sequence of Dialister succinatiphilus YIT 11850.</title>
        <authorList>
            <consortium name="The Broad Institute Genome Sequencing Platform"/>
            <person name="Earl A."/>
            <person name="Ward D."/>
            <person name="Feldgarden M."/>
            <person name="Gevers D."/>
            <person name="Morotomi M."/>
            <person name="Young S.K."/>
            <person name="Zeng Q."/>
            <person name="Gargeya S."/>
            <person name="Fitzgerald M."/>
            <person name="Haas B."/>
            <person name="Abouelleil A."/>
            <person name="Alvarado L."/>
            <person name="Arachchi H.M."/>
            <person name="Berlin A."/>
            <person name="Brown A."/>
            <person name="Chapman S.B."/>
            <person name="Dunbar C."/>
            <person name="Gearin G."/>
            <person name="Goldberg J."/>
            <person name="Griggs A."/>
            <person name="Gujja S."/>
            <person name="Heiman D."/>
            <person name="Howarth C."/>
            <person name="Lui A."/>
            <person name="MacDonald P.J.P."/>
            <person name="Montmayeur A."/>
            <person name="Murphy C."/>
            <person name="Neiman D."/>
            <person name="Pearson M."/>
            <person name="Priest M."/>
            <person name="Roberts A."/>
            <person name="Saif S."/>
            <person name="Shea T."/>
            <person name="Sisk P."/>
            <person name="Stolte C."/>
            <person name="Sykes S."/>
            <person name="Wortman J."/>
            <person name="Nusbaum C."/>
            <person name="Birren B."/>
        </authorList>
    </citation>
    <scope>NUCLEOTIDE SEQUENCE [LARGE SCALE GENOMIC DNA]</scope>
    <source>
        <strain evidence="2 3">YIT 11850</strain>
    </source>
</reference>
<keyword evidence="1" id="KW-0472">Membrane</keyword>
<dbReference type="PATRIC" id="fig|742743.3.peg.1118"/>
<feature type="transmembrane region" description="Helical" evidence="1">
    <location>
        <begin position="170"/>
        <end position="192"/>
    </location>
</feature>
<sequence>MTQKLLYKLIAQETLHKLEKYCLLIGLFFIPITNGFSSRVHFLDDPFHFFIYLGIYLIIFESIRYRVSISRMAMIFIIVFTIWQIICLILGLYAFPYFDEMNPNQFSNLQSTINKWNNWGIPLNTIDAENLAFLTKGIKTIIIKSNRLFYIAFYIYHLYKNDFKKGFQDFRFVILLISIIMGLYSVIELAWLKFNSPSAQAILTFLNSFLLDPGIAYGWWPPLLWPHQLRSIFREPSYFGIASLFILPFLWSYIIEKKHVVLSGFFITYFTLMIFATNSRTAVILTFIACFLLLFSIAFVRQKEFTKSVLLIEVFTVYAFGFNLIQFHSISQSTIISAISPNFFIIIFSLFILFLTIQLSQKVQKKPPMKYVLVSIIILSVSSACLFGIKNSDIKISALYTTGLKISTQIQSYIKENVLSVNGLGQRSNGARYAIFYAQCNTTKEHPIVGVGNGLTSAYTYHHLPTYSINNPEVIGWNKVLLEKGFYHSSYPAVNKYTLLAAENGLTGLLIYLLPFIYFFVILFTTAKSRLLVKIHPQLVLLAISLFCLLAAGLSSAKFSELTGILLGLLFCALHVSRNNQN</sequence>
<dbReference type="eggNOG" id="COG3307">
    <property type="taxonomic scope" value="Bacteria"/>
</dbReference>
<evidence type="ECO:0000313" key="2">
    <source>
        <dbReference type="EMBL" id="EHO62986.1"/>
    </source>
</evidence>
<protein>
    <recommendedName>
        <fullName evidence="4">O-antigen polymerase</fullName>
    </recommendedName>
</protein>
<feature type="transmembrane region" description="Helical" evidence="1">
    <location>
        <begin position="539"/>
        <end position="556"/>
    </location>
</feature>
<feature type="transmembrane region" description="Helical" evidence="1">
    <location>
        <begin position="309"/>
        <end position="329"/>
    </location>
</feature>
<accession>H1D0G2</accession>
<proteinExistence type="predicted"/>
<dbReference type="AlphaFoldDB" id="H1D0G2"/>
<dbReference type="EMBL" id="ADLT01000034">
    <property type="protein sequence ID" value="EHO62986.1"/>
    <property type="molecule type" value="Genomic_DNA"/>
</dbReference>
<keyword evidence="1" id="KW-0812">Transmembrane</keyword>
<feature type="transmembrane region" description="Helical" evidence="1">
    <location>
        <begin position="282"/>
        <end position="300"/>
    </location>
</feature>
<feature type="transmembrane region" description="Helical" evidence="1">
    <location>
        <begin position="371"/>
        <end position="389"/>
    </location>
</feature>
<dbReference type="STRING" id="742743.HMPREF9453_01100"/>
<dbReference type="HOGENOM" id="CLU_497600_0_0_9"/>
<keyword evidence="3" id="KW-1185">Reference proteome</keyword>
<comment type="caution">
    <text evidence="2">The sequence shown here is derived from an EMBL/GenBank/DDBJ whole genome shotgun (WGS) entry which is preliminary data.</text>
</comment>
<evidence type="ECO:0000313" key="3">
    <source>
        <dbReference type="Proteomes" id="UP000003277"/>
    </source>
</evidence>
<name>H1D0G2_9FIRM</name>
<evidence type="ECO:0000256" key="1">
    <source>
        <dbReference type="SAM" id="Phobius"/>
    </source>
</evidence>
<keyword evidence="1" id="KW-1133">Transmembrane helix</keyword>
<feature type="transmembrane region" description="Helical" evidence="1">
    <location>
        <begin position="260"/>
        <end position="276"/>
    </location>
</feature>
<feature type="transmembrane region" description="Helical" evidence="1">
    <location>
        <begin position="562"/>
        <end position="578"/>
    </location>
</feature>
<dbReference type="Proteomes" id="UP000003277">
    <property type="component" value="Unassembled WGS sequence"/>
</dbReference>
<feature type="transmembrane region" description="Helical" evidence="1">
    <location>
        <begin position="46"/>
        <end position="63"/>
    </location>
</feature>
<feature type="transmembrane region" description="Helical" evidence="1">
    <location>
        <begin position="237"/>
        <end position="255"/>
    </location>
</feature>
<feature type="transmembrane region" description="Helical" evidence="1">
    <location>
        <begin position="75"/>
        <end position="95"/>
    </location>
</feature>